<dbReference type="OrthoDB" id="4507372at2759"/>
<keyword evidence="4" id="KW-1185">Reference proteome</keyword>
<evidence type="ECO:0000256" key="2">
    <source>
        <dbReference type="SAM" id="SignalP"/>
    </source>
</evidence>
<reference evidence="3 4" key="1">
    <citation type="submission" date="2019-04" db="EMBL/GenBank/DDBJ databases">
        <title>Friends and foes A comparative genomics study of 23 Aspergillus species from section Flavi.</title>
        <authorList>
            <consortium name="DOE Joint Genome Institute"/>
            <person name="Kjaerbolling I."/>
            <person name="Vesth T."/>
            <person name="Frisvad J.C."/>
            <person name="Nybo J.L."/>
            <person name="Theobald S."/>
            <person name="Kildgaard S."/>
            <person name="Isbrandt T."/>
            <person name="Kuo A."/>
            <person name="Sato A."/>
            <person name="Lyhne E.K."/>
            <person name="Kogle M.E."/>
            <person name="Wiebenga A."/>
            <person name="Kun R.S."/>
            <person name="Lubbers R.J."/>
            <person name="Makela M.R."/>
            <person name="Barry K."/>
            <person name="Chovatia M."/>
            <person name="Clum A."/>
            <person name="Daum C."/>
            <person name="Haridas S."/>
            <person name="He G."/>
            <person name="LaButti K."/>
            <person name="Lipzen A."/>
            <person name="Mondo S."/>
            <person name="Riley R."/>
            <person name="Salamov A."/>
            <person name="Simmons B.A."/>
            <person name="Magnuson J.K."/>
            <person name="Henrissat B."/>
            <person name="Mortensen U.H."/>
            <person name="Larsen T.O."/>
            <person name="Devries R.P."/>
            <person name="Grigoriev I.V."/>
            <person name="Machida M."/>
            <person name="Baker S.E."/>
            <person name="Andersen M.R."/>
        </authorList>
    </citation>
    <scope>NUCLEOTIDE SEQUENCE [LARGE SCALE GENOMIC DNA]</scope>
    <source>
        <strain evidence="3 4">IBT 18842</strain>
    </source>
</reference>
<proteinExistence type="predicted"/>
<accession>A0A5N6U0D8</accession>
<name>A0A5N6U0D8_ASPAV</name>
<dbReference type="Proteomes" id="UP000325780">
    <property type="component" value="Unassembled WGS sequence"/>
</dbReference>
<evidence type="ECO:0008006" key="5">
    <source>
        <dbReference type="Google" id="ProtNLM"/>
    </source>
</evidence>
<sequence length="241" mass="24726">MRSAALLLSTLAGSALALPGLYPRGVNSTTPSHTPTHSHPVLSTGGNGGDSHTVTAPGGSGTVTSTITDTITKTTFKPCSTPVHTQDGTTYYSSWVTASTYETTTCYTTTAVLTNPPAVPTTMAKPHTTGAGTETCPPPSTVTVYVAVGDENGKSGSGIGHNCKHCETITYTNTHGHSTTIVIPPIKPTASETEKTTVEETSTPTNKPTGTGSHTKPAGTGNGPAPTETKTWHTAHKVVRN</sequence>
<evidence type="ECO:0000256" key="1">
    <source>
        <dbReference type="SAM" id="MobiDB-lite"/>
    </source>
</evidence>
<gene>
    <name evidence="3" type="ORF">BDV25DRAFT_138223</name>
</gene>
<dbReference type="AlphaFoldDB" id="A0A5N6U0D8"/>
<feature type="signal peptide" evidence="2">
    <location>
        <begin position="1"/>
        <end position="17"/>
    </location>
</feature>
<feature type="region of interest" description="Disordered" evidence="1">
    <location>
        <begin position="27"/>
        <end position="64"/>
    </location>
</feature>
<evidence type="ECO:0000313" key="4">
    <source>
        <dbReference type="Proteomes" id="UP000325780"/>
    </source>
</evidence>
<organism evidence="3 4">
    <name type="scientific">Aspergillus avenaceus</name>
    <dbReference type="NCBI Taxonomy" id="36643"/>
    <lineage>
        <taxon>Eukaryota</taxon>
        <taxon>Fungi</taxon>
        <taxon>Dikarya</taxon>
        <taxon>Ascomycota</taxon>
        <taxon>Pezizomycotina</taxon>
        <taxon>Eurotiomycetes</taxon>
        <taxon>Eurotiomycetidae</taxon>
        <taxon>Eurotiales</taxon>
        <taxon>Aspergillaceae</taxon>
        <taxon>Aspergillus</taxon>
        <taxon>Aspergillus subgen. Circumdati</taxon>
    </lineage>
</organism>
<feature type="region of interest" description="Disordered" evidence="1">
    <location>
        <begin position="180"/>
        <end position="241"/>
    </location>
</feature>
<protein>
    <recommendedName>
        <fullName evidence="5">Extracellular proline-rich protein</fullName>
    </recommendedName>
</protein>
<keyword evidence="2" id="KW-0732">Signal</keyword>
<evidence type="ECO:0000313" key="3">
    <source>
        <dbReference type="EMBL" id="KAE8152060.1"/>
    </source>
</evidence>
<dbReference type="EMBL" id="ML742059">
    <property type="protein sequence ID" value="KAE8152060.1"/>
    <property type="molecule type" value="Genomic_DNA"/>
</dbReference>
<feature type="chain" id="PRO_5024884284" description="Extracellular proline-rich protein" evidence="2">
    <location>
        <begin position="18"/>
        <end position="241"/>
    </location>
</feature>
<feature type="compositionally biased region" description="Low complexity" evidence="1">
    <location>
        <begin position="28"/>
        <end position="40"/>
    </location>
</feature>